<comment type="caution">
    <text evidence="1">The sequence shown here is derived from an EMBL/GenBank/DDBJ whole genome shotgun (WGS) entry which is preliminary data.</text>
</comment>
<proteinExistence type="predicted"/>
<evidence type="ECO:0000313" key="2">
    <source>
        <dbReference type="Proteomes" id="UP000230233"/>
    </source>
</evidence>
<dbReference type="AlphaFoldDB" id="A0A2G5T149"/>
<dbReference type="EMBL" id="PDUG01000006">
    <property type="protein sequence ID" value="PIC20933.1"/>
    <property type="molecule type" value="Genomic_DNA"/>
</dbReference>
<protein>
    <recommendedName>
        <fullName evidence="3">Protein kinase domain-containing protein</fullName>
    </recommendedName>
</protein>
<sequence length="149" mass="17284">MIKLFDFGLAYHYKDDDGNLIDDETNPKFKVMKYCSFEVAMGMEPMPKDDIHQLSFAILYASGYDLLHKLRSPPDELLAWKREMLREPSKTLPPLARFLCPWYEELSELNDLVPIDYANLKQKIQESLPAHNASADLYLEIEDGEEILV</sequence>
<reference evidence="2" key="1">
    <citation type="submission" date="2017-10" db="EMBL/GenBank/DDBJ databases">
        <title>Rapid genome shrinkage in a self-fertile nematode reveals novel sperm competition proteins.</title>
        <authorList>
            <person name="Yin D."/>
            <person name="Schwarz E.M."/>
            <person name="Thomas C.G."/>
            <person name="Felde R.L."/>
            <person name="Korf I.F."/>
            <person name="Cutter A.D."/>
            <person name="Schartner C.M."/>
            <person name="Ralston E.J."/>
            <person name="Meyer B.J."/>
            <person name="Haag E.S."/>
        </authorList>
    </citation>
    <scope>NUCLEOTIDE SEQUENCE [LARGE SCALE GENOMIC DNA]</scope>
    <source>
        <strain evidence="2">JU1422</strain>
    </source>
</reference>
<dbReference type="OrthoDB" id="5815349at2759"/>
<keyword evidence="2" id="KW-1185">Reference proteome</keyword>
<name>A0A2G5T149_9PELO</name>
<evidence type="ECO:0000313" key="1">
    <source>
        <dbReference type="EMBL" id="PIC20933.1"/>
    </source>
</evidence>
<dbReference type="InterPro" id="IPR011009">
    <property type="entry name" value="Kinase-like_dom_sf"/>
</dbReference>
<dbReference type="Proteomes" id="UP000230233">
    <property type="component" value="Chromosome X"/>
</dbReference>
<dbReference type="Gene3D" id="1.10.510.10">
    <property type="entry name" value="Transferase(Phosphotransferase) domain 1"/>
    <property type="match status" value="1"/>
</dbReference>
<dbReference type="SUPFAM" id="SSF56112">
    <property type="entry name" value="Protein kinase-like (PK-like)"/>
    <property type="match status" value="1"/>
</dbReference>
<organism evidence="1 2">
    <name type="scientific">Caenorhabditis nigoni</name>
    <dbReference type="NCBI Taxonomy" id="1611254"/>
    <lineage>
        <taxon>Eukaryota</taxon>
        <taxon>Metazoa</taxon>
        <taxon>Ecdysozoa</taxon>
        <taxon>Nematoda</taxon>
        <taxon>Chromadorea</taxon>
        <taxon>Rhabditida</taxon>
        <taxon>Rhabditina</taxon>
        <taxon>Rhabditomorpha</taxon>
        <taxon>Rhabditoidea</taxon>
        <taxon>Rhabditidae</taxon>
        <taxon>Peloderinae</taxon>
        <taxon>Caenorhabditis</taxon>
    </lineage>
</organism>
<accession>A0A2G5T149</accession>
<gene>
    <name evidence="1" type="primary">Cnig_chr_X.g25955</name>
    <name evidence="1" type="ORF">B9Z55_025955</name>
</gene>
<evidence type="ECO:0008006" key="3">
    <source>
        <dbReference type="Google" id="ProtNLM"/>
    </source>
</evidence>